<dbReference type="InterPro" id="IPR005493">
    <property type="entry name" value="RraA/RraA-like"/>
</dbReference>
<dbReference type="AlphaFoldDB" id="A0A4V1W9D6"/>
<reference evidence="6 7" key="1">
    <citation type="submission" date="2019-02" db="EMBL/GenBank/DDBJ databases">
        <authorList>
            <person name="Feng G."/>
        </authorList>
    </citation>
    <scope>NUCLEOTIDE SEQUENCE [LARGE SCALE GENOMIC DNA]</scope>
    <source>
        <strain evidence="6 7">DSM 26779</strain>
    </source>
</reference>
<protein>
    <recommendedName>
        <fullName evidence="2">Putative 4-hydroxy-4-methyl-2-oxoglutarate aldolase</fullName>
    </recommendedName>
    <alternativeName>
        <fullName evidence="3">Regulator of ribonuclease activity homolog</fullName>
    </alternativeName>
    <alternativeName>
        <fullName evidence="4">RraA-like protein</fullName>
    </alternativeName>
</protein>
<evidence type="ECO:0000313" key="7">
    <source>
        <dbReference type="Proteomes" id="UP000292734"/>
    </source>
</evidence>
<dbReference type="Gene3D" id="3.50.30.40">
    <property type="entry name" value="Ribonuclease E inhibitor RraA/RraA-like"/>
    <property type="match status" value="1"/>
</dbReference>
<dbReference type="InterPro" id="IPR036704">
    <property type="entry name" value="RraA/RraA-like_sf"/>
</dbReference>
<dbReference type="CDD" id="cd16841">
    <property type="entry name" value="RraA_family"/>
    <property type="match status" value="1"/>
</dbReference>
<accession>A0A4V1W9D6</accession>
<name>A0A4V1W9D6_9SPHN</name>
<feature type="binding site" evidence="5">
    <location>
        <position position="116"/>
    </location>
    <ligand>
        <name>substrate</name>
    </ligand>
</feature>
<evidence type="ECO:0000313" key="6">
    <source>
        <dbReference type="EMBL" id="RYL99196.1"/>
    </source>
</evidence>
<dbReference type="Pfam" id="PF03737">
    <property type="entry name" value="RraA-like"/>
    <property type="match status" value="1"/>
</dbReference>
<evidence type="ECO:0000256" key="4">
    <source>
        <dbReference type="ARBA" id="ARBA00030169"/>
    </source>
</evidence>
<evidence type="ECO:0000256" key="5">
    <source>
        <dbReference type="PIRSR" id="PIRSR605493-1"/>
    </source>
</evidence>
<dbReference type="EMBL" id="SEOM01000007">
    <property type="protein sequence ID" value="RYL99196.1"/>
    <property type="molecule type" value="Genomic_DNA"/>
</dbReference>
<keyword evidence="5" id="KW-0479">Metal-binding</keyword>
<proteinExistence type="predicted"/>
<dbReference type="SUPFAM" id="SSF89562">
    <property type="entry name" value="RraA-like"/>
    <property type="match status" value="1"/>
</dbReference>
<feature type="binding site" evidence="5">
    <location>
        <begin position="94"/>
        <end position="97"/>
    </location>
    <ligand>
        <name>substrate</name>
    </ligand>
</feature>
<evidence type="ECO:0000256" key="3">
    <source>
        <dbReference type="ARBA" id="ARBA00029596"/>
    </source>
</evidence>
<evidence type="ECO:0000256" key="2">
    <source>
        <dbReference type="ARBA" id="ARBA00016549"/>
    </source>
</evidence>
<dbReference type="RefSeq" id="WP_007686790.1">
    <property type="nucleotide sequence ID" value="NZ_JACBZE010000008.1"/>
</dbReference>
<comment type="caution">
    <text evidence="6">The sequence shown here is derived from an EMBL/GenBank/DDBJ whole genome shotgun (WGS) entry which is preliminary data.</text>
</comment>
<keyword evidence="5" id="KW-0460">Magnesium</keyword>
<dbReference type="PANTHER" id="PTHR33254:SF4">
    <property type="entry name" value="4-HYDROXY-4-METHYL-2-OXOGLUTARATE ALDOLASE 3-RELATED"/>
    <property type="match status" value="1"/>
</dbReference>
<dbReference type="GO" id="GO:0046872">
    <property type="term" value="F:metal ion binding"/>
    <property type="evidence" value="ECO:0007669"/>
    <property type="project" value="UniProtKB-KW"/>
</dbReference>
<organism evidence="6 7">
    <name type="scientific">Sphingobium indicum</name>
    <dbReference type="NCBI Taxonomy" id="332055"/>
    <lineage>
        <taxon>Bacteria</taxon>
        <taxon>Pseudomonadati</taxon>
        <taxon>Pseudomonadota</taxon>
        <taxon>Alphaproteobacteria</taxon>
        <taxon>Sphingomonadales</taxon>
        <taxon>Sphingomonadaceae</taxon>
        <taxon>Sphingobium</taxon>
    </lineage>
</organism>
<dbReference type="Proteomes" id="UP000292734">
    <property type="component" value="Unassembled WGS sequence"/>
</dbReference>
<evidence type="ECO:0000256" key="1">
    <source>
        <dbReference type="ARBA" id="ARBA00001968"/>
    </source>
</evidence>
<feature type="binding site" evidence="5">
    <location>
        <position position="117"/>
    </location>
    <ligand>
        <name>Mg(2+)</name>
        <dbReference type="ChEBI" id="CHEBI:18420"/>
    </ligand>
</feature>
<gene>
    <name evidence="6" type="ORF">EWH08_16555</name>
</gene>
<dbReference type="PANTHER" id="PTHR33254">
    <property type="entry name" value="4-HYDROXY-4-METHYL-2-OXOGLUTARATE ALDOLASE 3-RELATED"/>
    <property type="match status" value="1"/>
</dbReference>
<comment type="cofactor">
    <cofactor evidence="5">
        <name>Mg(2+)</name>
        <dbReference type="ChEBI" id="CHEBI:18420"/>
    </cofactor>
</comment>
<sequence>MIAPAEIVERLARVDCCALSDALDRLRIKGAVTHLPQRSGAGRIAGIAVTFRVAPGDPPPGPARHLGTTAIEASDSLSIIVVEQRSGIEAGCWGGLLTRGAINRGVVGVVADGPVRDIDEARELGFPIFTNKTTSFTARGRVVDQGTNIDVSIGDLTVSPGDYIVADNSAVIVVKPADVERVLAAAEDIAAREAAMIKSIEAGIPISEVMGGNYEHMLTEPMK</sequence>
<comment type="cofactor">
    <cofactor evidence="1">
        <name>a divalent metal cation</name>
        <dbReference type="ChEBI" id="CHEBI:60240"/>
    </cofactor>
</comment>